<accession>A0AAP5H6B3</accession>
<dbReference type="Pfam" id="PF13487">
    <property type="entry name" value="HD_5"/>
    <property type="match status" value="1"/>
</dbReference>
<dbReference type="RefSeq" id="WP_310145866.1">
    <property type="nucleotide sequence ID" value="NZ_JAVDTR010000023.1"/>
</dbReference>
<evidence type="ECO:0000313" key="3">
    <source>
        <dbReference type="EMBL" id="MDR6727163.1"/>
    </source>
</evidence>
<dbReference type="CDD" id="cd00077">
    <property type="entry name" value="HDc"/>
    <property type="match status" value="1"/>
</dbReference>
<gene>
    <name evidence="3" type="ORF">J2W91_005688</name>
</gene>
<name>A0AAP5H6B3_PAEAM</name>
<evidence type="ECO:0000259" key="2">
    <source>
        <dbReference type="PROSITE" id="PS51832"/>
    </source>
</evidence>
<dbReference type="PANTHER" id="PTHR43155">
    <property type="entry name" value="CYCLIC DI-GMP PHOSPHODIESTERASE PA4108-RELATED"/>
    <property type="match status" value="1"/>
</dbReference>
<evidence type="ECO:0000256" key="1">
    <source>
        <dbReference type="SAM" id="MobiDB-lite"/>
    </source>
</evidence>
<sequence>MGLITLSEVKPGLKLGNDVHTSRGNVLLQKGKVILPKDIEVLKAFMVHQVDIDQERVGASNTGSRGTSTASGNTGVEKNGERSNKGAGAVTAPIVSSLHEEYEKMVGMTKNAFLSSLAAELPVYELRTQLEAMFVHLKQYNVLTFSPRVMHEHDYVYHHAVLSAITSYQLAHWMELPSKDWMQVAFAGLFHDIGNNKVDPLILHKPSALTTEEQEEIRQHTKYGYQVLKQAKAINEGARLAALQHHEKVDGSGYPLQLSGTQIHIYAKIVSIADIFHAMTLEKIYRKAQSPYLVLEQIQSEAFGKLDPTIVNVFIQRSTQIHNGIRVRLSNNQIGEIIFSDRDHPTRPMVSVEGTIINLMQQRQLHIQEIISS</sequence>
<dbReference type="EMBL" id="JAVDTR010000023">
    <property type="protein sequence ID" value="MDR6727163.1"/>
    <property type="molecule type" value="Genomic_DNA"/>
</dbReference>
<feature type="region of interest" description="Disordered" evidence="1">
    <location>
        <begin position="57"/>
        <end position="88"/>
    </location>
</feature>
<comment type="caution">
    <text evidence="3">The sequence shown here is derived from an EMBL/GenBank/DDBJ whole genome shotgun (WGS) entry which is preliminary data.</text>
</comment>
<dbReference type="SUPFAM" id="SSF109604">
    <property type="entry name" value="HD-domain/PDEase-like"/>
    <property type="match status" value="1"/>
</dbReference>
<dbReference type="SMART" id="SM00471">
    <property type="entry name" value="HDc"/>
    <property type="match status" value="1"/>
</dbReference>
<dbReference type="AlphaFoldDB" id="A0AAP5H6B3"/>
<evidence type="ECO:0000313" key="4">
    <source>
        <dbReference type="Proteomes" id="UP001254832"/>
    </source>
</evidence>
<dbReference type="Proteomes" id="UP001254832">
    <property type="component" value="Unassembled WGS sequence"/>
</dbReference>
<dbReference type="PANTHER" id="PTHR43155:SF2">
    <property type="entry name" value="CYCLIC DI-GMP PHOSPHODIESTERASE PA4108"/>
    <property type="match status" value="1"/>
</dbReference>
<proteinExistence type="predicted"/>
<dbReference type="Gene3D" id="1.10.3210.10">
    <property type="entry name" value="Hypothetical protein af1432"/>
    <property type="match status" value="1"/>
</dbReference>
<protein>
    <submittedName>
        <fullName evidence="3">HD-GYP domain-containing protein (C-di-GMP phosphodiesterase class II)</fullName>
    </submittedName>
</protein>
<reference evidence="3" key="1">
    <citation type="submission" date="2023-07" db="EMBL/GenBank/DDBJ databases">
        <title>Sorghum-associated microbial communities from plants grown in Nebraska, USA.</title>
        <authorList>
            <person name="Schachtman D."/>
        </authorList>
    </citation>
    <scope>NUCLEOTIDE SEQUENCE</scope>
    <source>
        <strain evidence="3">BE80</strain>
    </source>
</reference>
<feature type="compositionally biased region" description="Polar residues" evidence="1">
    <location>
        <begin position="59"/>
        <end position="76"/>
    </location>
</feature>
<dbReference type="InterPro" id="IPR037522">
    <property type="entry name" value="HD_GYP_dom"/>
</dbReference>
<organism evidence="3 4">
    <name type="scientific">Paenibacillus amylolyticus</name>
    <dbReference type="NCBI Taxonomy" id="1451"/>
    <lineage>
        <taxon>Bacteria</taxon>
        <taxon>Bacillati</taxon>
        <taxon>Bacillota</taxon>
        <taxon>Bacilli</taxon>
        <taxon>Bacillales</taxon>
        <taxon>Paenibacillaceae</taxon>
        <taxon>Paenibacillus</taxon>
    </lineage>
</organism>
<dbReference type="InterPro" id="IPR003607">
    <property type="entry name" value="HD/PDEase_dom"/>
</dbReference>
<dbReference type="PROSITE" id="PS51832">
    <property type="entry name" value="HD_GYP"/>
    <property type="match status" value="1"/>
</dbReference>
<feature type="domain" description="HD-GYP" evidence="2">
    <location>
        <begin position="134"/>
        <end position="330"/>
    </location>
</feature>